<protein>
    <submittedName>
        <fullName evidence="1">Uncharacterized protein</fullName>
    </submittedName>
</protein>
<dbReference type="Proteomes" id="UP001153954">
    <property type="component" value="Unassembled WGS sequence"/>
</dbReference>
<sequence length="166" mass="19316">MHYLAALFIDTIRRSQNSKVFSRDLSDGQSQLSKLKTVNVGIALTRAKILREIEKFYRWFYTSVNQPVRSSAEVPRAELTRYYSEDISDISMHALSEDGIMSEFLKASRHRYLVLQKLFNAILLEGATPETWKRSIVVLLKIVLALKIYRVENENMSSTDLKRRRD</sequence>
<keyword evidence="2" id="KW-1185">Reference proteome</keyword>
<organism evidence="1 2">
    <name type="scientific">Euphydryas editha</name>
    <name type="common">Edith's checkerspot</name>
    <dbReference type="NCBI Taxonomy" id="104508"/>
    <lineage>
        <taxon>Eukaryota</taxon>
        <taxon>Metazoa</taxon>
        <taxon>Ecdysozoa</taxon>
        <taxon>Arthropoda</taxon>
        <taxon>Hexapoda</taxon>
        <taxon>Insecta</taxon>
        <taxon>Pterygota</taxon>
        <taxon>Neoptera</taxon>
        <taxon>Endopterygota</taxon>
        <taxon>Lepidoptera</taxon>
        <taxon>Glossata</taxon>
        <taxon>Ditrysia</taxon>
        <taxon>Papilionoidea</taxon>
        <taxon>Nymphalidae</taxon>
        <taxon>Nymphalinae</taxon>
        <taxon>Euphydryas</taxon>
    </lineage>
</organism>
<dbReference type="AlphaFoldDB" id="A0AAU9UW12"/>
<evidence type="ECO:0000313" key="1">
    <source>
        <dbReference type="EMBL" id="CAH2103196.1"/>
    </source>
</evidence>
<name>A0AAU9UW12_EUPED</name>
<reference evidence="1" key="1">
    <citation type="submission" date="2022-03" db="EMBL/GenBank/DDBJ databases">
        <authorList>
            <person name="Tunstrom K."/>
        </authorList>
    </citation>
    <scope>NUCLEOTIDE SEQUENCE</scope>
</reference>
<accession>A0AAU9UW12</accession>
<comment type="caution">
    <text evidence="1">The sequence shown here is derived from an EMBL/GenBank/DDBJ whole genome shotgun (WGS) entry which is preliminary data.</text>
</comment>
<gene>
    <name evidence="1" type="ORF">EEDITHA_LOCUS17739</name>
</gene>
<proteinExistence type="predicted"/>
<dbReference type="EMBL" id="CAKOGL010000026">
    <property type="protein sequence ID" value="CAH2103196.1"/>
    <property type="molecule type" value="Genomic_DNA"/>
</dbReference>
<evidence type="ECO:0000313" key="2">
    <source>
        <dbReference type="Proteomes" id="UP001153954"/>
    </source>
</evidence>